<accession>A0ABS3GQ47</accession>
<keyword evidence="3" id="KW-1185">Reference proteome</keyword>
<gene>
    <name evidence="2" type="ORF">J1C50_16685</name>
</gene>
<dbReference type="RefSeq" id="WP_146176134.1">
    <property type="nucleotide sequence ID" value="NZ_AP019312.1"/>
</dbReference>
<dbReference type="Proteomes" id="UP000664349">
    <property type="component" value="Unassembled WGS sequence"/>
</dbReference>
<dbReference type="EMBL" id="JAFLRD010000013">
    <property type="protein sequence ID" value="MBO0417149.1"/>
    <property type="molecule type" value="Genomic_DNA"/>
</dbReference>
<organism evidence="2 3">
    <name type="scientific">Chromobacterium haemolyticum</name>
    <dbReference type="NCBI Taxonomy" id="394935"/>
    <lineage>
        <taxon>Bacteria</taxon>
        <taxon>Pseudomonadati</taxon>
        <taxon>Pseudomonadota</taxon>
        <taxon>Betaproteobacteria</taxon>
        <taxon>Neisseriales</taxon>
        <taxon>Chromobacteriaceae</taxon>
        <taxon>Chromobacterium</taxon>
    </lineage>
</organism>
<proteinExistence type="predicted"/>
<name>A0ABS3GQ47_9NEIS</name>
<keyword evidence="1" id="KW-0732">Signal</keyword>
<evidence type="ECO:0000256" key="1">
    <source>
        <dbReference type="SAM" id="SignalP"/>
    </source>
</evidence>
<feature type="chain" id="PRO_5047290165" description="Type 1 fimbrial protein" evidence="1">
    <location>
        <begin position="23"/>
        <end position="116"/>
    </location>
</feature>
<comment type="caution">
    <text evidence="2">The sequence shown here is derived from an EMBL/GenBank/DDBJ whole genome shotgun (WGS) entry which is preliminary data.</text>
</comment>
<evidence type="ECO:0000313" key="3">
    <source>
        <dbReference type="Proteomes" id="UP000664349"/>
    </source>
</evidence>
<sequence>MKRLHALGLAALLSALSTAAMAQGGQVHFYGAIVEGGCSAQTHEVASADAARAKPALELNQCASPAKLTLDSEAAAQQGKIASLSVRKGENQFSSRDLLRSATARAGAVNLVVNYF</sequence>
<dbReference type="GeneID" id="58560506"/>
<evidence type="ECO:0008006" key="4">
    <source>
        <dbReference type="Google" id="ProtNLM"/>
    </source>
</evidence>
<reference evidence="2 3" key="1">
    <citation type="submission" date="2021-03" db="EMBL/GenBank/DDBJ databases">
        <title>First Case of infection caused by Chromobacterium haemolyticum derived from water in China.</title>
        <authorList>
            <person name="Chen J."/>
            <person name="Liu C."/>
        </authorList>
    </citation>
    <scope>NUCLEOTIDE SEQUENCE [LARGE SCALE GENOMIC DNA]</scope>
    <source>
        <strain evidence="2 3">WJ-5</strain>
    </source>
</reference>
<feature type="signal peptide" evidence="1">
    <location>
        <begin position="1"/>
        <end position="22"/>
    </location>
</feature>
<protein>
    <recommendedName>
        <fullName evidence="4">Type 1 fimbrial protein</fullName>
    </recommendedName>
</protein>
<evidence type="ECO:0000313" key="2">
    <source>
        <dbReference type="EMBL" id="MBO0417149.1"/>
    </source>
</evidence>